<sequence length="292" mass="32130">MTTVIHQSPSTPYDARDSLSNYSGDDYHLHNQVNYLCSKKGEGTVISGDPTEAEVSRPVKKDGDDGYPHREKGTTALSFVCGGGLMVATDHMDASKAFVENVVDLSSHVLVTVSGNIPNAGSFLRNLQMQYRDYEAAQGKKSVDEASQWVANQMSSRCEEDLSVQLLIAGWDVKNYRDYEAAQGKKSVDEASQWVANQMSSRCEEDLSVQLLIAGWDVKNGPILYCVDGEGNRKQGVIGATGSGSDMVYCYSEDGLFYDMCRFYVGATGWEKAFHNVPVEILPQDILEEVVF</sequence>
<dbReference type="InterPro" id="IPR050115">
    <property type="entry name" value="Proteasome_alpha"/>
</dbReference>
<reference evidence="3" key="1">
    <citation type="submission" date="2023-03" db="EMBL/GenBank/DDBJ databases">
        <authorList>
            <person name="Julca I."/>
        </authorList>
    </citation>
    <scope>NUCLEOTIDE SEQUENCE</scope>
</reference>
<dbReference type="InterPro" id="IPR001353">
    <property type="entry name" value="Proteasome_sua/b"/>
</dbReference>
<dbReference type="Gene3D" id="3.60.20.10">
    <property type="entry name" value="Glutamine Phosphoribosylpyrophosphate, subunit 1, domain 1"/>
    <property type="match status" value="2"/>
</dbReference>
<dbReference type="AlphaFoldDB" id="A0AAV1DKC2"/>
<keyword evidence="4" id="KW-1185">Reference proteome</keyword>
<protein>
    <submittedName>
        <fullName evidence="3">OLC1v1006841C1</fullName>
    </submittedName>
</protein>
<dbReference type="InterPro" id="IPR029055">
    <property type="entry name" value="Ntn_hydrolases_N"/>
</dbReference>
<proteinExistence type="predicted"/>
<evidence type="ECO:0000313" key="4">
    <source>
        <dbReference type="Proteomes" id="UP001161247"/>
    </source>
</evidence>
<dbReference type="Proteomes" id="UP001161247">
    <property type="component" value="Chromosome 5"/>
</dbReference>
<feature type="region of interest" description="Disordered" evidence="2">
    <location>
        <begin position="47"/>
        <end position="69"/>
    </location>
</feature>
<evidence type="ECO:0000256" key="2">
    <source>
        <dbReference type="SAM" id="MobiDB-lite"/>
    </source>
</evidence>
<keyword evidence="1" id="KW-0647">Proteasome</keyword>
<dbReference type="GO" id="GO:0051603">
    <property type="term" value="P:proteolysis involved in protein catabolic process"/>
    <property type="evidence" value="ECO:0007669"/>
    <property type="project" value="InterPro"/>
</dbReference>
<dbReference type="EMBL" id="OX459122">
    <property type="protein sequence ID" value="CAI9107481.1"/>
    <property type="molecule type" value="Genomic_DNA"/>
</dbReference>
<dbReference type="GO" id="GO:0005839">
    <property type="term" value="C:proteasome core complex"/>
    <property type="evidence" value="ECO:0007669"/>
    <property type="project" value="InterPro"/>
</dbReference>
<evidence type="ECO:0000256" key="1">
    <source>
        <dbReference type="ARBA" id="ARBA00022942"/>
    </source>
</evidence>
<feature type="compositionally biased region" description="Basic and acidic residues" evidence="2">
    <location>
        <begin position="54"/>
        <end position="69"/>
    </location>
</feature>
<organism evidence="3 4">
    <name type="scientific">Oldenlandia corymbosa var. corymbosa</name>
    <dbReference type="NCBI Taxonomy" id="529605"/>
    <lineage>
        <taxon>Eukaryota</taxon>
        <taxon>Viridiplantae</taxon>
        <taxon>Streptophyta</taxon>
        <taxon>Embryophyta</taxon>
        <taxon>Tracheophyta</taxon>
        <taxon>Spermatophyta</taxon>
        <taxon>Magnoliopsida</taxon>
        <taxon>eudicotyledons</taxon>
        <taxon>Gunneridae</taxon>
        <taxon>Pentapetalae</taxon>
        <taxon>asterids</taxon>
        <taxon>lamiids</taxon>
        <taxon>Gentianales</taxon>
        <taxon>Rubiaceae</taxon>
        <taxon>Rubioideae</taxon>
        <taxon>Spermacoceae</taxon>
        <taxon>Hedyotis-Oldenlandia complex</taxon>
        <taxon>Oldenlandia</taxon>
    </lineage>
</organism>
<dbReference type="Pfam" id="PF00227">
    <property type="entry name" value="Proteasome"/>
    <property type="match status" value="2"/>
</dbReference>
<evidence type="ECO:0000313" key="3">
    <source>
        <dbReference type="EMBL" id="CAI9107481.1"/>
    </source>
</evidence>
<dbReference type="SUPFAM" id="SSF56235">
    <property type="entry name" value="N-terminal nucleophile aminohydrolases (Ntn hydrolases)"/>
    <property type="match status" value="2"/>
</dbReference>
<dbReference type="PANTHER" id="PTHR11599">
    <property type="entry name" value="PROTEASOME SUBUNIT ALPHA/BETA"/>
    <property type="match status" value="1"/>
</dbReference>
<accession>A0AAV1DKC2</accession>
<gene>
    <name evidence="3" type="ORF">OLC1_LOCUS15790</name>
</gene>
<name>A0AAV1DKC2_OLDCO</name>